<gene>
    <name evidence="1" type="ORF">BJP34_11590</name>
</gene>
<evidence type="ECO:0000313" key="2">
    <source>
        <dbReference type="Proteomes" id="UP000177870"/>
    </source>
</evidence>
<name>A0A1D8TQR8_9CYAN</name>
<proteinExistence type="predicted"/>
<reference evidence="2" key="1">
    <citation type="submission" date="2016-10" db="EMBL/GenBank/DDBJ databases">
        <title>Comparative genomics uncovers the prolific and rare metabolic potential of the cyanobacterial genus Moorea.</title>
        <authorList>
            <person name="Leao T."/>
            <person name="Castelao G."/>
            <person name="Korobeynikov A."/>
            <person name="Monroe E.A."/>
            <person name="Podell S."/>
            <person name="Glukhov E."/>
            <person name="Allen E."/>
            <person name="Gerwick W.H."/>
            <person name="Gerwick L."/>
        </authorList>
    </citation>
    <scope>NUCLEOTIDE SEQUENCE [LARGE SCALE GENOMIC DNA]</scope>
    <source>
        <strain evidence="2">PAL-8-15-08-1</strain>
    </source>
</reference>
<dbReference type="RefSeq" id="WP_070392482.1">
    <property type="nucleotide sequence ID" value="NZ_CP017599.1"/>
</dbReference>
<dbReference type="Proteomes" id="UP000177870">
    <property type="component" value="Chromosome"/>
</dbReference>
<evidence type="ECO:0000313" key="1">
    <source>
        <dbReference type="EMBL" id="AOX00011.1"/>
    </source>
</evidence>
<protein>
    <recommendedName>
        <fullName evidence="3">Peptide ABC transporter substrate-binding protein</fullName>
    </recommendedName>
</protein>
<dbReference type="EMBL" id="CP017599">
    <property type="protein sequence ID" value="AOX00011.1"/>
    <property type="molecule type" value="Genomic_DNA"/>
</dbReference>
<accession>A0A1D8TQR8</accession>
<organism evidence="1 2">
    <name type="scientific">Moorena producens PAL-8-15-08-1</name>
    <dbReference type="NCBI Taxonomy" id="1458985"/>
    <lineage>
        <taxon>Bacteria</taxon>
        <taxon>Bacillati</taxon>
        <taxon>Cyanobacteriota</taxon>
        <taxon>Cyanophyceae</taxon>
        <taxon>Coleofasciculales</taxon>
        <taxon>Coleofasciculaceae</taxon>
        <taxon>Moorena</taxon>
    </lineage>
</organism>
<evidence type="ECO:0008006" key="3">
    <source>
        <dbReference type="Google" id="ProtNLM"/>
    </source>
</evidence>
<dbReference type="AlphaFoldDB" id="A0A1D8TQR8"/>
<sequence length="70" mass="8016">MSNNFPPSDNQRPKPKKAKLLLIGSPEKVRNTINAIYSLKYADPDEWSTPEPTGKPGEVMTFLIRYFYVD</sequence>
<dbReference type="KEGG" id="mpro:BJP34_11590"/>